<dbReference type="EMBL" id="CP049055">
    <property type="protein sequence ID" value="QII13330.1"/>
    <property type="molecule type" value="Genomic_DNA"/>
</dbReference>
<gene>
    <name evidence="2" type="ORF">KsCSTR_39510</name>
    <name evidence="1" type="ORF">kustb0154</name>
</gene>
<evidence type="ECO:0000313" key="3">
    <source>
        <dbReference type="Proteomes" id="UP000501926"/>
    </source>
</evidence>
<proteinExistence type="predicted"/>
<protein>
    <submittedName>
        <fullName evidence="1">Uncharacterized protein</fullName>
    </submittedName>
</protein>
<dbReference type="AlphaFoldDB" id="Q1PUK2"/>
<evidence type="ECO:0000313" key="1">
    <source>
        <dbReference type="EMBL" id="CAJ70899.1"/>
    </source>
</evidence>
<accession>Q1PUK2</accession>
<reference evidence="1" key="1">
    <citation type="journal article" date="2006" name="Nature">
        <title>Deciphering the evolution and metabolism of an anammox bacterium from a community genome.</title>
        <authorList>
            <person name="Strous M."/>
            <person name="Pelletier E."/>
            <person name="Mangenot S."/>
            <person name="Rattei T."/>
            <person name="Lehner A."/>
            <person name="Taylor M.W."/>
            <person name="Horn M."/>
            <person name="Daims H."/>
            <person name="Bartol-Mavel D."/>
            <person name="Wincker P."/>
            <person name="Barbe V."/>
            <person name="Fonknechten N."/>
            <person name="Vallenet D."/>
            <person name="Segurens B."/>
            <person name="Schenowitz-Truong C."/>
            <person name="Medigue C."/>
            <person name="Collingro A."/>
            <person name="Snel B."/>
            <person name="Dutilh B.E."/>
            <person name="OpDenCamp H.J.M."/>
            <person name="vanDerDrift C."/>
            <person name="Cirpus I."/>
            <person name="vanDePas-Schoonen K.T."/>
            <person name="Harhangi H.R."/>
            <person name="vanNiftrik L."/>
            <person name="Schmid M."/>
            <person name="Keltjens J."/>
            <person name="vanDeVossenberg J."/>
            <person name="Kartal B."/>
            <person name="Meier H."/>
            <person name="Frishman D."/>
            <person name="Huynen M.A."/>
            <person name="Mewes H."/>
            <person name="Weissenbach J."/>
            <person name="Jetten M.S.M."/>
            <person name="Wagner M."/>
            <person name="LePaslier D."/>
        </authorList>
    </citation>
    <scope>NUCLEOTIDE SEQUENCE</scope>
</reference>
<reference evidence="1" key="2">
    <citation type="submission" date="2006-01" db="EMBL/GenBank/DDBJ databases">
        <authorList>
            <person name="Genoscope"/>
        </authorList>
    </citation>
    <scope>NUCLEOTIDE SEQUENCE</scope>
</reference>
<dbReference type="RefSeq" id="WP_157820655.1">
    <property type="nucleotide sequence ID" value="NZ_CP049055.1"/>
</dbReference>
<sequence length="62" mass="7240">MLLKLGTVYLRGQYEVSQGIGRINHGRPEKAMIIPDWINWKNWVAQTNPVPVRFEQELFVCV</sequence>
<name>Q1PUK2_KUEST</name>
<reference evidence="2 3" key="3">
    <citation type="submission" date="2020-02" db="EMBL/GenBank/DDBJ databases">
        <title>Newly sequenced genome of strain CSTR1 showed variability in Candidatus Kuenenia stuttgartiensis genomes.</title>
        <authorList>
            <person name="Ding C."/>
            <person name="Adrian L."/>
        </authorList>
    </citation>
    <scope>NUCLEOTIDE SEQUENCE [LARGE SCALE GENOMIC DNA]</scope>
    <source>
        <strain evidence="2 3">CSTR1</strain>
    </source>
</reference>
<dbReference type="Proteomes" id="UP000501926">
    <property type="component" value="Chromosome"/>
</dbReference>
<evidence type="ECO:0000313" key="2">
    <source>
        <dbReference type="EMBL" id="QII13330.1"/>
    </source>
</evidence>
<organism evidence="1">
    <name type="scientific">Kuenenia stuttgartiensis</name>
    <dbReference type="NCBI Taxonomy" id="174633"/>
    <lineage>
        <taxon>Bacteria</taxon>
        <taxon>Pseudomonadati</taxon>
        <taxon>Planctomycetota</taxon>
        <taxon>Candidatus Brocadiia</taxon>
        <taxon>Candidatus Brocadiales</taxon>
        <taxon>Candidatus Brocadiaceae</taxon>
        <taxon>Candidatus Kuenenia</taxon>
    </lineage>
</organism>
<dbReference type="EMBL" id="CT573074">
    <property type="protein sequence ID" value="CAJ70899.1"/>
    <property type="molecule type" value="Genomic_DNA"/>
</dbReference>